<protein>
    <recommendedName>
        <fullName evidence="3">DH domain-containing protein</fullName>
    </recommendedName>
</protein>
<organism evidence="4 5">
    <name type="scientific">Byssothecium circinans</name>
    <dbReference type="NCBI Taxonomy" id="147558"/>
    <lineage>
        <taxon>Eukaryota</taxon>
        <taxon>Fungi</taxon>
        <taxon>Dikarya</taxon>
        <taxon>Ascomycota</taxon>
        <taxon>Pezizomycotina</taxon>
        <taxon>Dothideomycetes</taxon>
        <taxon>Pleosporomycetidae</taxon>
        <taxon>Pleosporales</taxon>
        <taxon>Massarineae</taxon>
        <taxon>Massarinaceae</taxon>
        <taxon>Byssothecium</taxon>
    </lineage>
</organism>
<evidence type="ECO:0000259" key="3">
    <source>
        <dbReference type="PROSITE" id="PS50010"/>
    </source>
</evidence>
<feature type="compositionally biased region" description="Low complexity" evidence="2">
    <location>
        <begin position="44"/>
        <end position="55"/>
    </location>
</feature>
<evidence type="ECO:0000256" key="1">
    <source>
        <dbReference type="SAM" id="Coils"/>
    </source>
</evidence>
<feature type="compositionally biased region" description="Pro residues" evidence="2">
    <location>
        <begin position="879"/>
        <end position="892"/>
    </location>
</feature>
<feature type="compositionally biased region" description="Polar residues" evidence="2">
    <location>
        <begin position="224"/>
        <end position="240"/>
    </location>
</feature>
<dbReference type="SUPFAM" id="SSF103657">
    <property type="entry name" value="BAR/IMD domain-like"/>
    <property type="match status" value="1"/>
</dbReference>
<feature type="compositionally biased region" description="Low complexity" evidence="2">
    <location>
        <begin position="1509"/>
        <end position="1519"/>
    </location>
</feature>
<dbReference type="PANTHER" id="PTHR22834">
    <property type="entry name" value="NUCLEAR FUSION PROTEIN FUS2"/>
    <property type="match status" value="1"/>
</dbReference>
<dbReference type="GO" id="GO:0031991">
    <property type="term" value="P:regulation of actomyosin contractile ring contraction"/>
    <property type="evidence" value="ECO:0007669"/>
    <property type="project" value="TreeGrafter"/>
</dbReference>
<dbReference type="Proteomes" id="UP000800035">
    <property type="component" value="Unassembled WGS sequence"/>
</dbReference>
<dbReference type="GO" id="GO:0005085">
    <property type="term" value="F:guanyl-nucleotide exchange factor activity"/>
    <property type="evidence" value="ECO:0007669"/>
    <property type="project" value="InterPro"/>
</dbReference>
<dbReference type="GO" id="GO:0032955">
    <property type="term" value="P:regulation of division septum assembly"/>
    <property type="evidence" value="ECO:0007669"/>
    <property type="project" value="TreeGrafter"/>
</dbReference>
<dbReference type="InterPro" id="IPR000219">
    <property type="entry name" value="DH_dom"/>
</dbReference>
<keyword evidence="1" id="KW-0175">Coiled coil</keyword>
<proteinExistence type="predicted"/>
<dbReference type="GO" id="GO:0005737">
    <property type="term" value="C:cytoplasm"/>
    <property type="evidence" value="ECO:0007669"/>
    <property type="project" value="TreeGrafter"/>
</dbReference>
<feature type="compositionally biased region" description="Low complexity" evidence="2">
    <location>
        <begin position="552"/>
        <end position="568"/>
    </location>
</feature>
<evidence type="ECO:0000256" key="2">
    <source>
        <dbReference type="SAM" id="MobiDB-lite"/>
    </source>
</evidence>
<feature type="compositionally biased region" description="Acidic residues" evidence="2">
    <location>
        <begin position="1615"/>
        <end position="1625"/>
    </location>
</feature>
<feature type="compositionally biased region" description="Low complexity" evidence="2">
    <location>
        <begin position="1680"/>
        <end position="1696"/>
    </location>
</feature>
<dbReference type="SMART" id="SM00325">
    <property type="entry name" value="RhoGEF"/>
    <property type="match status" value="1"/>
</dbReference>
<dbReference type="Gene3D" id="1.20.900.10">
    <property type="entry name" value="Dbl homology (DH) domain"/>
    <property type="match status" value="1"/>
</dbReference>
<evidence type="ECO:0000313" key="5">
    <source>
        <dbReference type="Proteomes" id="UP000800035"/>
    </source>
</evidence>
<reference evidence="4" key="1">
    <citation type="journal article" date="2020" name="Stud. Mycol.">
        <title>101 Dothideomycetes genomes: a test case for predicting lifestyles and emergence of pathogens.</title>
        <authorList>
            <person name="Haridas S."/>
            <person name="Albert R."/>
            <person name="Binder M."/>
            <person name="Bloem J."/>
            <person name="Labutti K."/>
            <person name="Salamov A."/>
            <person name="Andreopoulos B."/>
            <person name="Baker S."/>
            <person name="Barry K."/>
            <person name="Bills G."/>
            <person name="Bluhm B."/>
            <person name="Cannon C."/>
            <person name="Castanera R."/>
            <person name="Culley D."/>
            <person name="Daum C."/>
            <person name="Ezra D."/>
            <person name="Gonzalez J."/>
            <person name="Henrissat B."/>
            <person name="Kuo A."/>
            <person name="Liang C."/>
            <person name="Lipzen A."/>
            <person name="Lutzoni F."/>
            <person name="Magnuson J."/>
            <person name="Mondo S."/>
            <person name="Nolan M."/>
            <person name="Ohm R."/>
            <person name="Pangilinan J."/>
            <person name="Park H.-J."/>
            <person name="Ramirez L."/>
            <person name="Alfaro M."/>
            <person name="Sun H."/>
            <person name="Tritt A."/>
            <person name="Yoshinaga Y."/>
            <person name="Zwiers L.-H."/>
            <person name="Turgeon B."/>
            <person name="Goodwin S."/>
            <person name="Spatafora J."/>
            <person name="Crous P."/>
            <person name="Grigoriev I."/>
        </authorList>
    </citation>
    <scope>NUCLEOTIDE SEQUENCE</scope>
    <source>
        <strain evidence="4">CBS 675.92</strain>
    </source>
</reference>
<dbReference type="InterPro" id="IPR035899">
    <property type="entry name" value="DBL_dom_sf"/>
</dbReference>
<feature type="compositionally biased region" description="Polar residues" evidence="2">
    <location>
        <begin position="58"/>
        <end position="69"/>
    </location>
</feature>
<feature type="compositionally biased region" description="Low complexity" evidence="2">
    <location>
        <begin position="1633"/>
        <end position="1649"/>
    </location>
</feature>
<feature type="region of interest" description="Disordered" evidence="2">
    <location>
        <begin position="1680"/>
        <end position="1716"/>
    </location>
</feature>
<dbReference type="OrthoDB" id="10256089at2759"/>
<dbReference type="PROSITE" id="PS50010">
    <property type="entry name" value="DH_2"/>
    <property type="match status" value="1"/>
</dbReference>
<gene>
    <name evidence="4" type="ORF">CC80DRAFT_494252</name>
</gene>
<evidence type="ECO:0000313" key="4">
    <source>
        <dbReference type="EMBL" id="KAF1954013.1"/>
    </source>
</evidence>
<feature type="region of interest" description="Disordered" evidence="2">
    <location>
        <begin position="1458"/>
        <end position="1485"/>
    </location>
</feature>
<dbReference type="InterPro" id="IPR027267">
    <property type="entry name" value="AH/BAR_dom_sf"/>
</dbReference>
<feature type="compositionally biased region" description="Low complexity" evidence="2">
    <location>
        <begin position="1565"/>
        <end position="1581"/>
    </location>
</feature>
<dbReference type="Pfam" id="PF00621">
    <property type="entry name" value="RhoGEF"/>
    <property type="match status" value="1"/>
</dbReference>
<feature type="region of interest" description="Disordered" evidence="2">
    <location>
        <begin position="549"/>
        <end position="569"/>
    </location>
</feature>
<name>A0A6A5TMB7_9PLEO</name>
<accession>A0A6A5TMB7</accession>
<dbReference type="CDD" id="cd00160">
    <property type="entry name" value="RhoGEF"/>
    <property type="match status" value="1"/>
</dbReference>
<dbReference type="InterPro" id="IPR051492">
    <property type="entry name" value="Dynamin-Rho_GEF"/>
</dbReference>
<feature type="compositionally biased region" description="Polar residues" evidence="2">
    <location>
        <begin position="833"/>
        <end position="847"/>
    </location>
</feature>
<feature type="compositionally biased region" description="Basic and acidic residues" evidence="2">
    <location>
        <begin position="426"/>
        <end position="435"/>
    </location>
</feature>
<sequence length="1794" mass="198413">MAESVQNFAYHPSVASWVQSTALAQLDGASDEVAERSPDDFYKSTPTHSHTTDPSADMATTRQRQQTPNGAARSTAKPSVRSVSGSVTSTASTPRSTPQMPVNRPTVRSLAQKFNQPSSAESSPLSTRSRPARTEAPSYGGYKFNHLKARERPQPAPPSPSTTRRSNGIRSSLGPQTTPSSSKKKLTSPPRAAGRQPFFGEVVGEHNASTPGFGILNIEEVPSRDSNSASAPPVEQSTIKLVTDDAQSLPDVSPSNPRPLLANHQRSASDMVVQNAGATQPSSARRPSPPSRIPVLSRRMSASSNSSSSTKSSRFNGSRPVQYSRRSPTRLARVPVGRTAGATSKSSSSSQPTLPVGSYRGYRERGKPQDASSGPSVSAVITAVPPPTSPRLRNSRERQLVQESPGAASRPADPEFVPDYFGDALSNEKAEKIEKPPTTPYQSQTSDTAPVDSKLSVKLIDASPERSHATAPKSPKPELMVNGQDLDAQPGQPPSLTLATDPLQVSPAERSLSTATSFEYEESPVLGMPGSFLMTPPLMQNTPPTKLTQFEAQASQSQSSSPRPSPQAELLQARTFQPANQKRISRIISASDLQEYPSELGSRESIPIMLGTDGPANEPWDATPKRTQHAPRLSIGSQKWRAEHLDDTGTISYLEEDDSPIDPFSHRETLRPEDSASMVGRYRLPDQPNWSRGQSKAPNAGSFTLDSEAWRVVESVLDMYHTADIITPDMAQNSREQVQSVSPVIAQYQDWGSKEATEVYLARLLSDAVLSDSAVSGGRRPSAEDVVPAQNSQTPKKTVPGMSIRALDADPEEPVVGGTAIIFPTESKRYSRGSRNSAGSVATTIWEGQSRADSSSGMSSRERGLGLSMHFQPQEAATPPRPPHSPPPPPNPNVDQALSNIDTRFIDEALQQYKGLTSEESSAAKKQPGDTEGQDSPTDAESMAQPKPEIDEATRMAQKRYRVIEELTKTEHTFCVDMMVAHQIFMNTAKEVLTEEEIRLLFGNCKDVEAFSHHLWKDLKNAIRPIVNQTPPSEHSEEPYDEFLCCTPENDRRVKIGEIMLKATVKMERVYTTYYLNYSDASDFIKKNSNNAALLGWVSACFNHCPSLTTAWDLDSLLVKPVQRMLKYPILLDDLIAKTDPEHPDLYYLKEASVTIKQVASRIEEAKSRQQTLRAATSEGKKAEKKKRFGNTIVKALKKSDKTKYLQDAAALVEDKEYDLITQKFGGHFFQIQIVIHDYQQHMDSVSNQMLHLSSLMLGFMGVSEAAPSVHPEMESTWLRWGQGYLDLQNKVMEEHKRNVRDRVVKPITTVWDRWQEPQKLMEQRKKLLPMYAKYKQALERKDKIDPKLEENAKHFMTINDSLKLELPKLYELTKKCIRMTEVLFLNLQRDFYKVSSRKMLELMDYEPQHTTNFAWDIKSYVTRFTSDYAYVEERAKNMAILDQGLLKKVSTFTTPTTTLYSDDNSSRKSSSRRTESVSSDYSAIEPRARSGELFNQAAVEARMEQRNRSSSGYNSARSSHIRPIDGPPRPMLVYPAVPSFPGPITPRSERVLSPSATNTRDLIPASLRRPSSSRQPSYPRVMSTAFDDDRNNNNTTSGGHQSSNRPAKNRYEFDMSDDACDEDDRSNTTTKGRPSSGRQQQSSYSMGMDGAFDDDREYTVPPAVGAGFLNPKFPNSFVSPTSTSASTPGSSRTSGVFNSALPMSDTPTELPATPSDPDADVEVLFLAASLFEFNIAHDRREGGIPYLVYVPGEIFDVIGMKGELWLARNQDDPKKTVGWIWEKHFARILPEEQ</sequence>
<feature type="region of interest" description="Disordered" evidence="2">
    <location>
        <begin position="829"/>
        <end position="897"/>
    </location>
</feature>
<feature type="region of interest" description="Disordered" evidence="2">
    <location>
        <begin position="1502"/>
        <end position="1660"/>
    </location>
</feature>
<feature type="compositionally biased region" description="Low complexity" evidence="2">
    <location>
        <begin position="79"/>
        <end position="93"/>
    </location>
</feature>
<feature type="compositionally biased region" description="Polar residues" evidence="2">
    <location>
        <begin position="1593"/>
        <end position="1607"/>
    </location>
</feature>
<feature type="compositionally biased region" description="Basic and acidic residues" evidence="2">
    <location>
        <begin position="33"/>
        <end position="42"/>
    </location>
</feature>
<dbReference type="PANTHER" id="PTHR22834:SF20">
    <property type="entry name" value="SH3 DOMAIN-CONTAINING PROTEIN"/>
    <property type="match status" value="1"/>
</dbReference>
<feature type="region of interest" description="Disordered" evidence="2">
    <location>
        <begin position="27"/>
        <end position="508"/>
    </location>
</feature>
<dbReference type="Gene3D" id="1.20.1270.60">
    <property type="entry name" value="Arfaptin homology (AH) domain/BAR domain"/>
    <property type="match status" value="1"/>
</dbReference>
<feature type="region of interest" description="Disordered" evidence="2">
    <location>
        <begin position="917"/>
        <end position="953"/>
    </location>
</feature>
<feature type="compositionally biased region" description="Low complexity" evidence="2">
    <location>
        <begin position="293"/>
        <end position="319"/>
    </location>
</feature>
<feature type="coiled-coil region" evidence="1">
    <location>
        <begin position="1149"/>
        <end position="1176"/>
    </location>
</feature>
<feature type="compositionally biased region" description="Polar residues" evidence="2">
    <location>
        <begin position="112"/>
        <end position="129"/>
    </location>
</feature>
<dbReference type="SUPFAM" id="SSF48065">
    <property type="entry name" value="DBL homology domain (DH-domain)"/>
    <property type="match status" value="1"/>
</dbReference>
<dbReference type="EMBL" id="ML977001">
    <property type="protein sequence ID" value="KAF1954013.1"/>
    <property type="molecule type" value="Genomic_DNA"/>
</dbReference>
<keyword evidence="5" id="KW-1185">Reference proteome</keyword>
<feature type="region of interest" description="Disordered" evidence="2">
    <location>
        <begin position="772"/>
        <end position="801"/>
    </location>
</feature>
<feature type="domain" description="DH" evidence="3">
    <location>
        <begin position="959"/>
        <end position="1166"/>
    </location>
</feature>